<dbReference type="Proteomes" id="UP000562395">
    <property type="component" value="Unassembled WGS sequence"/>
</dbReference>
<gene>
    <name evidence="1" type="ORF">GGQ88_001700</name>
</gene>
<sequence length="186" mass="18825">MADTTINPADAPNTLGTADLSGIAGDTTDLSAKGRFSKAIDEAKAGVEALKGEALDKSAAYKAKVGETTTDWVGEAKVYASQAKEKGASLAVEGKSKASDALGLLGKTISDNAATIDDKLGVQYGDYARSAARSIQETAARIEAKDLGELGDDVKEFVKKSPGIAVGIAAVAGFAIAKLLSGGSDD</sequence>
<dbReference type="EMBL" id="JACICY010000003">
    <property type="protein sequence ID" value="MBB3860434.1"/>
    <property type="molecule type" value="Genomic_DNA"/>
</dbReference>
<keyword evidence="2" id="KW-1185">Reference proteome</keyword>
<evidence type="ECO:0000313" key="1">
    <source>
        <dbReference type="EMBL" id="MBB3860434.1"/>
    </source>
</evidence>
<dbReference type="RefSeq" id="WP_183612698.1">
    <property type="nucleotide sequence ID" value="NZ_JACICY010000003.1"/>
</dbReference>
<name>A0A7W6EW61_9SPHN</name>
<protein>
    <submittedName>
        <fullName evidence="1">ElaB/YqjD/DUF883 family membrane-anchored ribosome-binding protein</fullName>
    </submittedName>
</protein>
<accession>A0A7W6EW61</accession>
<proteinExistence type="predicted"/>
<dbReference type="AlphaFoldDB" id="A0A7W6EW61"/>
<evidence type="ECO:0000313" key="2">
    <source>
        <dbReference type="Proteomes" id="UP000562395"/>
    </source>
</evidence>
<comment type="caution">
    <text evidence="1">The sequence shown here is derived from an EMBL/GenBank/DDBJ whole genome shotgun (WGS) entry which is preliminary data.</text>
</comment>
<reference evidence="1 2" key="1">
    <citation type="submission" date="2020-08" db="EMBL/GenBank/DDBJ databases">
        <title>Genomic Encyclopedia of Type Strains, Phase IV (KMG-IV): sequencing the most valuable type-strain genomes for metagenomic binning, comparative biology and taxonomic classification.</title>
        <authorList>
            <person name="Goeker M."/>
        </authorList>
    </citation>
    <scope>NUCLEOTIDE SEQUENCE [LARGE SCALE GENOMIC DNA]</scope>
    <source>
        <strain evidence="1 2">DSM 14552</strain>
    </source>
</reference>
<organism evidence="1 2">
    <name type="scientific">Novosphingobium hassiacum</name>
    <dbReference type="NCBI Taxonomy" id="173676"/>
    <lineage>
        <taxon>Bacteria</taxon>
        <taxon>Pseudomonadati</taxon>
        <taxon>Pseudomonadota</taxon>
        <taxon>Alphaproteobacteria</taxon>
        <taxon>Sphingomonadales</taxon>
        <taxon>Sphingomonadaceae</taxon>
        <taxon>Novosphingobium</taxon>
    </lineage>
</organism>